<dbReference type="GO" id="GO:0004096">
    <property type="term" value="F:catalase activity"/>
    <property type="evidence" value="ECO:0007669"/>
    <property type="project" value="UniProtKB-UniRule"/>
</dbReference>
<dbReference type="InterPro" id="IPR002226">
    <property type="entry name" value="Catalase_haem_BS"/>
</dbReference>
<dbReference type="EC" id="1.11.1.6" evidence="3 10"/>
<keyword evidence="7 10" id="KW-0560">Oxidoreductase</keyword>
<dbReference type="AlphaFoldDB" id="A0A0D2X1W3"/>
<evidence type="ECO:0000256" key="1">
    <source>
        <dbReference type="ARBA" id="ARBA00001971"/>
    </source>
</evidence>
<evidence type="ECO:0000256" key="5">
    <source>
        <dbReference type="ARBA" id="ARBA00022617"/>
    </source>
</evidence>
<dbReference type="SUPFAM" id="SSF56634">
    <property type="entry name" value="Heme-dependent catalase-like"/>
    <property type="match status" value="1"/>
</dbReference>
<dbReference type="PROSITE" id="PS51402">
    <property type="entry name" value="CATALASE_3"/>
    <property type="match status" value="1"/>
</dbReference>
<comment type="function">
    <text evidence="10">Occurs in almost all aerobically respiring organisms and serves to protect cells from the toxic effects of hydrogen peroxide.</text>
</comment>
<dbReference type="OrthoDB" id="6880011at2759"/>
<dbReference type="Gene3D" id="2.40.180.10">
    <property type="entry name" value="Catalase core domain"/>
    <property type="match status" value="1"/>
</dbReference>
<feature type="active site" evidence="11">
    <location>
        <position position="73"/>
    </location>
</feature>
<dbReference type="SMART" id="SM01060">
    <property type="entry name" value="Catalase"/>
    <property type="match status" value="1"/>
</dbReference>
<evidence type="ECO:0000259" key="16">
    <source>
        <dbReference type="SMART" id="SM01060"/>
    </source>
</evidence>
<dbReference type="Gene3D" id="3.40.50.880">
    <property type="match status" value="1"/>
</dbReference>
<evidence type="ECO:0000256" key="13">
    <source>
        <dbReference type="RuleBase" id="RU000498"/>
    </source>
</evidence>
<reference evidence="18" key="1">
    <citation type="submission" date="2011-02" db="EMBL/GenBank/DDBJ databases">
        <title>The Genome Sequence of Capsaspora owczarzaki ATCC 30864.</title>
        <authorList>
            <person name="Russ C."/>
            <person name="Cuomo C."/>
            <person name="Burger G."/>
            <person name="Gray M.W."/>
            <person name="Holland P.W.H."/>
            <person name="King N."/>
            <person name="Lang F.B.F."/>
            <person name="Roger A.J."/>
            <person name="Ruiz-Trillo I."/>
            <person name="Young S.K."/>
            <person name="Zeng Q."/>
            <person name="Gargeya S."/>
            <person name="Alvarado L."/>
            <person name="Berlin A."/>
            <person name="Chapman S.B."/>
            <person name="Chen Z."/>
            <person name="Freedman E."/>
            <person name="Gellesch M."/>
            <person name="Goldberg J."/>
            <person name="Griggs A."/>
            <person name="Gujja S."/>
            <person name="Heilman E."/>
            <person name="Heiman D."/>
            <person name="Howarth C."/>
            <person name="Mehta T."/>
            <person name="Neiman D."/>
            <person name="Pearson M."/>
            <person name="Roberts A."/>
            <person name="Saif S."/>
            <person name="Shea T."/>
            <person name="Shenoy N."/>
            <person name="Sisk P."/>
            <person name="Stolte C."/>
            <person name="Sykes S."/>
            <person name="White J."/>
            <person name="Yandava C."/>
            <person name="Haas B."/>
            <person name="Nusbaum C."/>
            <person name="Birren B."/>
        </authorList>
    </citation>
    <scope>NUCLEOTIDE SEQUENCE</scope>
    <source>
        <strain evidence="18">ATCC 30864</strain>
    </source>
</reference>
<dbReference type="GO" id="GO:0046872">
    <property type="term" value="F:metal ion binding"/>
    <property type="evidence" value="ECO:0007669"/>
    <property type="project" value="UniProtKB-KW"/>
</dbReference>
<feature type="compositionally biased region" description="Basic and acidic residues" evidence="15">
    <location>
        <begin position="1"/>
        <end position="14"/>
    </location>
</feature>
<evidence type="ECO:0000256" key="6">
    <source>
        <dbReference type="ARBA" id="ARBA00022723"/>
    </source>
</evidence>
<sequence length="711" mass="78686">MPRKDDLMEAKEAQLSEQKQQPPFITSDHGVCFENDTDSLKAGVRGPVQIEDFHLREKITHFDHERIPERVVHARGSSARGYFELKESLSDVTQAAFLTDKSVRTPILVRYSQVLAGRNGPDMTRDIRGFAIRFYTSEGNYDLVGNNIPVFPIQDAMKFPDLIHSARPEPDTEMPSAGVTNHDNFWDFISLTPESMHAVMWMLSDRCIPRSLRMIQGFGVHTFVLLNAKGERSFVKFHLRPSTLGVHGICFDEALQVNGVDPDFHRRDLFDAIARGDFPEFDFGVQVVEESRENSFDFDLLDATKIIPEELVPVRWVGKLVLNKHVDPFGENEQVAFCPANLVPGIDTSNDPLLQGRLFSYLDTQINRFGTVNFTRLPVNCPVAPVVNNHRDGFMQGCIFRDKFNYSPNRGASIRVDAQRGCPTHPTPIQPGATKIRAKSEKFADHYSQAMLFFNSMTPIEQQHIIDAASFELGSCKESVVHLRMLDHFNHINRDLAVKVAAKLGCACPPALLDWTYSTQVSKHLSMLDPLGGTSAGSSVETRQVAVILADGFDAEQFLAVSQGLKSAKCVAKIVAPRKGKIESSKKTEDTAVEADSTFFTTKSVVFDGVIAIGGAPSVQTLAASGACLAFINQSFRHYKPIGAVDDALSLLLDVSSYGKVQLTGKESSSVCSDQGVVSSAHGASSEFVKVFLDALGMHRFWMRDISRIPA</sequence>
<feature type="binding site" description="axial binding residue" evidence="12">
    <location>
        <position position="361"/>
    </location>
    <ligand>
        <name>heme</name>
        <dbReference type="ChEBI" id="CHEBI:30413"/>
    </ligand>
    <ligandPart>
        <name>Fe</name>
        <dbReference type="ChEBI" id="CHEBI:18248"/>
    </ligandPart>
</feature>
<dbReference type="InterPro" id="IPR020835">
    <property type="entry name" value="Catalase_sf"/>
</dbReference>
<keyword evidence="8 10" id="KW-0408">Iron</keyword>
<name>A0A0D2X1W3_CAPO3</name>
<dbReference type="PIRSF" id="PIRSF038927">
    <property type="entry name" value="Catalase_clade2"/>
    <property type="match status" value="1"/>
</dbReference>
<dbReference type="InterPro" id="IPR029062">
    <property type="entry name" value="Class_I_gatase-like"/>
</dbReference>
<dbReference type="PANTHER" id="PTHR42821">
    <property type="entry name" value="CATALASE"/>
    <property type="match status" value="1"/>
</dbReference>
<dbReference type="Proteomes" id="UP000008743">
    <property type="component" value="Unassembled WGS sequence"/>
</dbReference>
<dbReference type="eggNOG" id="KOG0047">
    <property type="taxonomic scope" value="Eukaryota"/>
</dbReference>
<comment type="catalytic activity">
    <reaction evidence="10 13">
        <text>2 H2O2 = O2 + 2 H2O</text>
        <dbReference type="Rhea" id="RHEA:20309"/>
        <dbReference type="ChEBI" id="CHEBI:15377"/>
        <dbReference type="ChEBI" id="CHEBI:15379"/>
        <dbReference type="ChEBI" id="CHEBI:16240"/>
        <dbReference type="EC" id="1.11.1.6"/>
    </reaction>
</comment>
<dbReference type="PROSITE" id="PS00438">
    <property type="entry name" value="CATALASE_2"/>
    <property type="match status" value="1"/>
</dbReference>
<dbReference type="Gene3D" id="1.20.1370.20">
    <property type="match status" value="1"/>
</dbReference>
<comment type="function">
    <text evidence="14">Catalyzes the degradation of hydrogen peroxide (H(2)O(2)) generated by peroxisomal oxidases to water and oxygen, thereby protecting cells from the toxic effects of hydrogen peroxide.</text>
</comment>
<dbReference type="SUPFAM" id="SSF52317">
    <property type="entry name" value="Class I glutamine amidotransferase-like"/>
    <property type="match status" value="1"/>
</dbReference>
<protein>
    <recommendedName>
        <fullName evidence="3 10">Catalase</fullName>
        <ecNumber evidence="3 10">1.11.1.6</ecNumber>
    </recommendedName>
</protein>
<dbReference type="OMA" id="WQMSDRA"/>
<dbReference type="Pfam" id="PF18011">
    <property type="entry name" value="Catalase_C"/>
    <property type="match status" value="1"/>
</dbReference>
<dbReference type="GO" id="GO:0020037">
    <property type="term" value="F:heme binding"/>
    <property type="evidence" value="ECO:0007669"/>
    <property type="project" value="UniProtKB-UniRule"/>
</dbReference>
<dbReference type="PROSITE" id="PS00437">
    <property type="entry name" value="CATALASE_1"/>
    <property type="match status" value="1"/>
</dbReference>
<keyword evidence="4 10" id="KW-0575">Peroxidase</keyword>
<proteinExistence type="inferred from homology"/>
<evidence type="ECO:0000256" key="4">
    <source>
        <dbReference type="ARBA" id="ARBA00022559"/>
    </source>
</evidence>
<evidence type="ECO:0000256" key="7">
    <source>
        <dbReference type="ARBA" id="ARBA00023002"/>
    </source>
</evidence>
<dbReference type="PhylomeDB" id="A0A0D2X1W3"/>
<evidence type="ECO:0000313" key="17">
    <source>
        <dbReference type="EMBL" id="KJE91509.1"/>
    </source>
</evidence>
<feature type="domain" description="Catalase core" evidence="16">
    <location>
        <begin position="26"/>
        <end position="415"/>
    </location>
</feature>
<keyword evidence="18" id="KW-1185">Reference proteome</keyword>
<dbReference type="Pfam" id="PF06628">
    <property type="entry name" value="Catalase-rel"/>
    <property type="match status" value="1"/>
</dbReference>
<dbReference type="InterPro" id="IPR043156">
    <property type="entry name" value="Catalase_clade2_helical"/>
</dbReference>
<dbReference type="GO" id="GO:0006979">
    <property type="term" value="P:response to oxidative stress"/>
    <property type="evidence" value="ECO:0007669"/>
    <property type="project" value="InterPro"/>
</dbReference>
<gene>
    <name evidence="17" type="ORF">CAOG_002637</name>
</gene>
<dbReference type="InterPro" id="IPR018028">
    <property type="entry name" value="Catalase"/>
</dbReference>
<dbReference type="InterPro" id="IPR024708">
    <property type="entry name" value="Catalase_AS"/>
</dbReference>
<evidence type="ECO:0000256" key="11">
    <source>
        <dbReference type="PIRSR" id="PIRSR038927-1"/>
    </source>
</evidence>
<dbReference type="InterPro" id="IPR011614">
    <property type="entry name" value="Catalase_core"/>
</dbReference>
<evidence type="ECO:0000256" key="10">
    <source>
        <dbReference type="PIRNR" id="PIRNR038927"/>
    </source>
</evidence>
<evidence type="ECO:0000256" key="12">
    <source>
        <dbReference type="PIRSR" id="PIRSR038927-2"/>
    </source>
</evidence>
<evidence type="ECO:0000256" key="2">
    <source>
        <dbReference type="ARBA" id="ARBA00005329"/>
    </source>
</evidence>
<keyword evidence="5 10" id="KW-0349">Heme</keyword>
<dbReference type="InterPro" id="IPR010582">
    <property type="entry name" value="Catalase_immune_responsive"/>
</dbReference>
<comment type="similarity">
    <text evidence="2 10 13">Belongs to the catalase family.</text>
</comment>
<dbReference type="STRING" id="595528.A0A0D2X1W3"/>
<organism evidence="17 18">
    <name type="scientific">Capsaspora owczarzaki (strain ATCC 30864)</name>
    <dbReference type="NCBI Taxonomy" id="595528"/>
    <lineage>
        <taxon>Eukaryota</taxon>
        <taxon>Filasterea</taxon>
        <taxon>Capsaspora</taxon>
    </lineage>
</organism>
<evidence type="ECO:0000313" key="18">
    <source>
        <dbReference type="Proteomes" id="UP000008743"/>
    </source>
</evidence>
<dbReference type="InterPro" id="IPR024712">
    <property type="entry name" value="Catalase_clade2"/>
</dbReference>
<evidence type="ECO:0000256" key="9">
    <source>
        <dbReference type="ARBA" id="ARBA00023324"/>
    </source>
</evidence>
<evidence type="ECO:0000256" key="14">
    <source>
        <dbReference type="RuleBase" id="RU004142"/>
    </source>
</evidence>
<dbReference type="GO" id="GO:0042744">
    <property type="term" value="P:hydrogen peroxide catabolic process"/>
    <property type="evidence" value="ECO:0007669"/>
    <property type="project" value="UniProtKB-UniRule"/>
</dbReference>
<dbReference type="PANTHER" id="PTHR42821:SF1">
    <property type="entry name" value="CATALASE-B"/>
    <property type="match status" value="1"/>
</dbReference>
<dbReference type="EMBL" id="KE346362">
    <property type="protein sequence ID" value="KJE91509.1"/>
    <property type="molecule type" value="Genomic_DNA"/>
</dbReference>
<dbReference type="RefSeq" id="XP_004349387.1">
    <property type="nucleotide sequence ID" value="XM_004349337.2"/>
</dbReference>
<evidence type="ECO:0000256" key="3">
    <source>
        <dbReference type="ARBA" id="ARBA00012314"/>
    </source>
</evidence>
<accession>A0A0D2X1W3</accession>
<keyword evidence="6 10" id="KW-0479">Metal-binding</keyword>
<dbReference type="GO" id="GO:0005829">
    <property type="term" value="C:cytosol"/>
    <property type="evidence" value="ECO:0007669"/>
    <property type="project" value="TreeGrafter"/>
</dbReference>
<keyword evidence="9 10" id="KW-0376">Hydrogen peroxide</keyword>
<evidence type="ECO:0000256" key="8">
    <source>
        <dbReference type="ARBA" id="ARBA00023004"/>
    </source>
</evidence>
<comment type="cofactor">
    <cofactor evidence="1 10 12">
        <name>heme</name>
        <dbReference type="ChEBI" id="CHEBI:30413"/>
    </cofactor>
</comment>
<dbReference type="PRINTS" id="PR00067">
    <property type="entry name" value="CATALASE"/>
</dbReference>
<dbReference type="InParanoid" id="A0A0D2X1W3"/>
<dbReference type="InterPro" id="IPR041399">
    <property type="entry name" value="Catalase_large_C"/>
</dbReference>
<feature type="active site" evidence="11">
    <location>
        <position position="146"/>
    </location>
</feature>
<dbReference type="Pfam" id="PF00199">
    <property type="entry name" value="Catalase"/>
    <property type="match status" value="1"/>
</dbReference>
<feature type="region of interest" description="Disordered" evidence="15">
    <location>
        <begin position="1"/>
        <end position="21"/>
    </location>
</feature>
<evidence type="ECO:0000256" key="15">
    <source>
        <dbReference type="SAM" id="MobiDB-lite"/>
    </source>
</evidence>
<dbReference type="CDD" id="cd03132">
    <property type="entry name" value="GATase1_catalase"/>
    <property type="match status" value="1"/>
</dbReference>